<evidence type="ECO:0008006" key="3">
    <source>
        <dbReference type="Google" id="ProtNLM"/>
    </source>
</evidence>
<name>C9LWW8_SELS3</name>
<dbReference type="Pfam" id="PF12672">
    <property type="entry name" value="DUF3793"/>
    <property type="match status" value="1"/>
</dbReference>
<dbReference type="AlphaFoldDB" id="C9LWW8"/>
<accession>C9LWW8</accession>
<sequence length="234" mass="26973">MAQSRPFYMAKRAGGLLLLCLKNFYFCIENHYQMCYPIHTLLEVMILGKDGFERMLCFHCAPTFAGIKPASLVSFQKSRFENFDALLESYATCFECKGITPVRLTEGEEYVLMLFYRRKLLERILEQPAVLALLARFGYRAGDAIEAHLEYLSMRIQLQKSFPHEVGLFLGYPPEDVEGFIENKGRDFACAGYWKVYANEEETRALFQRYTDCTERLCARLGRGTPMAELLEAV</sequence>
<reference evidence="1 2" key="1">
    <citation type="submission" date="2009-09" db="EMBL/GenBank/DDBJ databases">
        <authorList>
            <person name="Weinstock G."/>
            <person name="Sodergren E."/>
            <person name="Clifton S."/>
            <person name="Fulton L."/>
            <person name="Fulton B."/>
            <person name="Courtney L."/>
            <person name="Fronick C."/>
            <person name="Harrison M."/>
            <person name="Strong C."/>
            <person name="Farmer C."/>
            <person name="Delahaunty K."/>
            <person name="Markovic C."/>
            <person name="Hall O."/>
            <person name="Minx P."/>
            <person name="Tomlinson C."/>
            <person name="Mitreva M."/>
            <person name="Nelson J."/>
            <person name="Hou S."/>
            <person name="Wollam A."/>
            <person name="Pepin K.H."/>
            <person name="Johnson M."/>
            <person name="Bhonagiri V."/>
            <person name="Nash W.E."/>
            <person name="Warren W."/>
            <person name="Chinwalla A."/>
            <person name="Mardis E.R."/>
            <person name="Wilson R.K."/>
        </authorList>
    </citation>
    <scope>NUCLEOTIDE SEQUENCE [LARGE SCALE GENOMIC DNA]</scope>
    <source>
        <strain evidence="2">ATCC 35185 / DSM 20758 / VPI D19B-28</strain>
    </source>
</reference>
<dbReference type="Proteomes" id="UP000003505">
    <property type="component" value="Unassembled WGS sequence"/>
</dbReference>
<proteinExistence type="predicted"/>
<gene>
    <name evidence="1" type="ORF">SELSPUOL_01974</name>
</gene>
<comment type="caution">
    <text evidence="1">The sequence shown here is derived from an EMBL/GenBank/DDBJ whole genome shotgun (WGS) entry which is preliminary data.</text>
</comment>
<dbReference type="eggNOG" id="ENOG5032SGE">
    <property type="taxonomic scope" value="Bacteria"/>
</dbReference>
<evidence type="ECO:0000313" key="2">
    <source>
        <dbReference type="Proteomes" id="UP000003505"/>
    </source>
</evidence>
<dbReference type="STRING" id="546271.Selsp_2163"/>
<dbReference type="InterPro" id="IPR024523">
    <property type="entry name" value="DUF3793"/>
</dbReference>
<evidence type="ECO:0000313" key="1">
    <source>
        <dbReference type="EMBL" id="EEX76644.1"/>
    </source>
</evidence>
<organism evidence="1 2">
    <name type="scientific">Selenomonas sputigena (strain ATCC 35185 / DSM 20758 / CCUG 44933 / VPI D19B-28)</name>
    <dbReference type="NCBI Taxonomy" id="546271"/>
    <lineage>
        <taxon>Bacteria</taxon>
        <taxon>Bacillati</taxon>
        <taxon>Bacillota</taxon>
        <taxon>Negativicutes</taxon>
        <taxon>Selenomonadales</taxon>
        <taxon>Selenomonadaceae</taxon>
        <taxon>Selenomonas</taxon>
    </lineage>
</organism>
<dbReference type="EMBL" id="ACKP02000046">
    <property type="protein sequence ID" value="EEX76644.1"/>
    <property type="molecule type" value="Genomic_DNA"/>
</dbReference>
<protein>
    <recommendedName>
        <fullName evidence="3">DUF3793 family protein</fullName>
    </recommendedName>
</protein>